<organism evidence="2 3">
    <name type="scientific">Setaria italica</name>
    <name type="common">Foxtail millet</name>
    <name type="synonym">Panicum italicum</name>
    <dbReference type="NCBI Taxonomy" id="4555"/>
    <lineage>
        <taxon>Eukaryota</taxon>
        <taxon>Viridiplantae</taxon>
        <taxon>Streptophyta</taxon>
        <taxon>Embryophyta</taxon>
        <taxon>Tracheophyta</taxon>
        <taxon>Spermatophyta</taxon>
        <taxon>Magnoliopsida</taxon>
        <taxon>Liliopsida</taxon>
        <taxon>Poales</taxon>
        <taxon>Poaceae</taxon>
        <taxon>PACMAD clade</taxon>
        <taxon>Panicoideae</taxon>
        <taxon>Panicodae</taxon>
        <taxon>Paniceae</taxon>
        <taxon>Cenchrinae</taxon>
        <taxon>Setaria</taxon>
    </lineage>
</organism>
<accession>K3Y0Q1</accession>
<reference evidence="3" key="1">
    <citation type="journal article" date="2012" name="Nat. Biotechnol.">
        <title>Reference genome sequence of the model plant Setaria.</title>
        <authorList>
            <person name="Bennetzen J.L."/>
            <person name="Schmutz J."/>
            <person name="Wang H."/>
            <person name="Percifield R."/>
            <person name="Hawkins J."/>
            <person name="Pontaroli A.C."/>
            <person name="Estep M."/>
            <person name="Feng L."/>
            <person name="Vaughn J.N."/>
            <person name="Grimwood J."/>
            <person name="Jenkins J."/>
            <person name="Barry K."/>
            <person name="Lindquist E."/>
            <person name="Hellsten U."/>
            <person name="Deshpande S."/>
            <person name="Wang X."/>
            <person name="Wu X."/>
            <person name="Mitros T."/>
            <person name="Triplett J."/>
            <person name="Yang X."/>
            <person name="Ye C.Y."/>
            <person name="Mauro-Herrera M."/>
            <person name="Wang L."/>
            <person name="Li P."/>
            <person name="Sharma M."/>
            <person name="Sharma R."/>
            <person name="Ronald P.C."/>
            <person name="Panaud O."/>
            <person name="Kellogg E.A."/>
            <person name="Brutnell T.P."/>
            <person name="Doust A.N."/>
            <person name="Tuskan G.A."/>
            <person name="Rokhsar D."/>
            <person name="Devos K.M."/>
        </authorList>
    </citation>
    <scope>NUCLEOTIDE SEQUENCE [LARGE SCALE GENOMIC DNA]</scope>
    <source>
        <strain evidence="3">cv. Yugu1</strain>
    </source>
</reference>
<evidence type="ECO:0000313" key="2">
    <source>
        <dbReference type="EnsemblPlants" id="KQL09728"/>
    </source>
</evidence>
<name>K3Y0Q1_SETIT</name>
<protein>
    <submittedName>
        <fullName evidence="2">Uncharacterized protein</fullName>
    </submittedName>
</protein>
<dbReference type="Gramene" id="KQL09728">
    <property type="protein sequence ID" value="KQL09728"/>
    <property type="gene ID" value="SETIT_007762mg"/>
</dbReference>
<dbReference type="EnsemblPlants" id="KQL09728">
    <property type="protein sequence ID" value="KQL09728"/>
    <property type="gene ID" value="SETIT_007762mg"/>
</dbReference>
<sequence>MTFKYRYNRQTEAKRTSRSSDIDTDRVGGCTYALCKTKASEPYSDFSNCFPNRTWGLGPHASC</sequence>
<dbReference type="InParanoid" id="K3Y0Q1"/>
<proteinExistence type="predicted"/>
<dbReference type="AlphaFoldDB" id="K3Y0Q1"/>
<reference evidence="2" key="2">
    <citation type="submission" date="2018-08" db="UniProtKB">
        <authorList>
            <consortium name="EnsemblPlants"/>
        </authorList>
    </citation>
    <scope>IDENTIFICATION</scope>
    <source>
        <strain evidence="2">Yugu1</strain>
    </source>
</reference>
<keyword evidence="3" id="KW-1185">Reference proteome</keyword>
<dbReference type="Proteomes" id="UP000004995">
    <property type="component" value="Unassembled WGS sequence"/>
</dbReference>
<evidence type="ECO:0000256" key="1">
    <source>
        <dbReference type="SAM" id="MobiDB-lite"/>
    </source>
</evidence>
<dbReference type="HOGENOM" id="CLU_2890073_0_0_1"/>
<feature type="compositionally biased region" description="Basic and acidic residues" evidence="1">
    <location>
        <begin position="9"/>
        <end position="23"/>
    </location>
</feature>
<dbReference type="EMBL" id="AGNK02002259">
    <property type="status" value="NOT_ANNOTATED_CDS"/>
    <property type="molecule type" value="Genomic_DNA"/>
</dbReference>
<evidence type="ECO:0000313" key="3">
    <source>
        <dbReference type="Proteomes" id="UP000004995"/>
    </source>
</evidence>
<feature type="region of interest" description="Disordered" evidence="1">
    <location>
        <begin position="1"/>
        <end position="23"/>
    </location>
</feature>